<reference evidence="1 2" key="1">
    <citation type="submission" date="2020-04" db="EMBL/GenBank/DDBJ databases">
        <title>Genome sequence of Altibacter aquimarinus strain ALE3EI.</title>
        <authorList>
            <person name="Oh H.-M."/>
            <person name="Jang D."/>
        </authorList>
    </citation>
    <scope>NUCLEOTIDE SEQUENCE [LARGE SCALE GENOMIC DNA]</scope>
    <source>
        <strain evidence="1 2">ALE3EI</strain>
    </source>
</reference>
<protein>
    <submittedName>
        <fullName evidence="1">Uncharacterized protein</fullName>
    </submittedName>
</protein>
<name>A0A7G8PWF7_9FLAO</name>
<dbReference type="AlphaFoldDB" id="A0A7G8PWF7"/>
<dbReference type="EMBL" id="CP052909">
    <property type="protein sequence ID" value="QNJ98673.1"/>
    <property type="molecule type" value="Genomic_DNA"/>
</dbReference>
<evidence type="ECO:0000313" key="1">
    <source>
        <dbReference type="EMBL" id="QNJ98673.1"/>
    </source>
</evidence>
<evidence type="ECO:0000313" key="2">
    <source>
        <dbReference type="Proteomes" id="UP000515514"/>
    </source>
</evidence>
<dbReference type="Proteomes" id="UP000515514">
    <property type="component" value="Chromosome"/>
</dbReference>
<proteinExistence type="predicted"/>
<sequence>MNTFRIKTLLFTISFCFIITKTKTYSAVLNPNLSINECIDSLIIETKAILIKFETSRNTIANKLKYVNRIFLNSSDTQEKVALLIEKDILKDSLKYLDSNQETEISKIRYIKGLQILKILYEKNLALDHHFTSMNSLSEINNMANPNHYPEFAKTKNLLTESREGRRGFLLSDLMNDNLYTSVIHTFISLFNNEKIKGIKKKEELEKIECILDFTFRMNNDLDIIYFESIFLKRNNEEMTLDLEKLFKEYTAPIGYKTSLSDCRKNDDWATIVDNLNVYVNNIEMLTKENIYNSKVNIMQIDIKFPVDRLLQFINRYNIFISQSTKFYEKFGIMLNSYENEDRCAKSIPSEYLRLQENISETIEKFNTAYKPIEINGSKLKQALYGISEYD</sequence>
<gene>
    <name evidence="1" type="ORF">ALE3EI_2126</name>
</gene>
<organism evidence="1 2">
    <name type="scientific">Constantimarinum furrinae</name>
    <dbReference type="NCBI Taxonomy" id="2562285"/>
    <lineage>
        <taxon>Bacteria</taxon>
        <taxon>Pseudomonadati</taxon>
        <taxon>Bacteroidota</taxon>
        <taxon>Flavobacteriia</taxon>
        <taxon>Flavobacteriales</taxon>
        <taxon>Flavobacteriaceae</taxon>
        <taxon>Altibacter/Constantimarinum group</taxon>
        <taxon>Constantimarinum</taxon>
    </lineage>
</organism>
<dbReference type="KEGG" id="alti:ALE3EI_2126"/>
<keyword evidence="2" id="KW-1185">Reference proteome</keyword>
<accession>A0A7G8PWF7</accession>